<evidence type="ECO:0000313" key="9">
    <source>
        <dbReference type="Proteomes" id="UP001055439"/>
    </source>
</evidence>
<dbReference type="SUPFAM" id="SSF55277">
    <property type="entry name" value="GYF domain"/>
    <property type="match status" value="1"/>
</dbReference>
<feature type="compositionally biased region" description="Basic and acidic residues" evidence="4">
    <location>
        <begin position="904"/>
        <end position="920"/>
    </location>
</feature>
<keyword evidence="3" id="KW-0809">Transit peptide</keyword>
<feature type="region of interest" description="Disordered" evidence="4">
    <location>
        <begin position="954"/>
        <end position="991"/>
    </location>
</feature>
<dbReference type="EMBL" id="CP097503">
    <property type="protein sequence ID" value="URD77454.1"/>
    <property type="molecule type" value="Genomic_DNA"/>
</dbReference>
<dbReference type="InterPro" id="IPR006843">
    <property type="entry name" value="PAP/fibrillin_dom"/>
</dbReference>
<feature type="compositionally biased region" description="Acidic residues" evidence="4">
    <location>
        <begin position="928"/>
        <end position="937"/>
    </location>
</feature>
<feature type="region of interest" description="Disordered" evidence="4">
    <location>
        <begin position="904"/>
        <end position="937"/>
    </location>
</feature>
<protein>
    <submittedName>
        <fullName evidence="8">Plus3</fullName>
    </submittedName>
</protein>
<feature type="region of interest" description="Disordered" evidence="4">
    <location>
        <begin position="304"/>
        <end position="348"/>
    </location>
</feature>
<dbReference type="SMART" id="SM00444">
    <property type="entry name" value="GYF"/>
    <property type="match status" value="1"/>
</dbReference>
<dbReference type="SUPFAM" id="SSF159042">
    <property type="entry name" value="Plus3-like"/>
    <property type="match status" value="1"/>
</dbReference>
<dbReference type="InterPro" id="IPR003169">
    <property type="entry name" value="GYF"/>
</dbReference>
<keyword evidence="2" id="KW-0934">Plastid</keyword>
<reference evidence="8" key="1">
    <citation type="submission" date="2022-05" db="EMBL/GenBank/DDBJ databases">
        <title>The Musa troglodytarum L. genome provides insights into the mechanism of non-climacteric behaviour and enrichment of carotenoids.</title>
        <authorList>
            <person name="Wang J."/>
        </authorList>
    </citation>
    <scope>NUCLEOTIDE SEQUENCE</scope>
    <source>
        <tissue evidence="8">Leaf</tissue>
    </source>
</reference>
<feature type="domain" description="GYF" evidence="5">
    <location>
        <begin position="1052"/>
        <end position="1106"/>
    </location>
</feature>
<dbReference type="Proteomes" id="UP001055439">
    <property type="component" value="Chromosome 10"/>
</dbReference>
<dbReference type="PANTHER" id="PTHR46695">
    <property type="entry name" value="ZINC FINGER CCCH DOMAIN-CONTAINING PROTEIN 44-RELATED"/>
    <property type="match status" value="1"/>
</dbReference>
<dbReference type="InterPro" id="IPR036885">
    <property type="entry name" value="SWIB_MDM2_dom_sf"/>
</dbReference>
<feature type="region of interest" description="Disordered" evidence="4">
    <location>
        <begin position="1"/>
        <end position="33"/>
    </location>
</feature>
<dbReference type="PROSITE" id="PS51360">
    <property type="entry name" value="PLUS3"/>
    <property type="match status" value="1"/>
</dbReference>
<dbReference type="InterPro" id="IPR003121">
    <property type="entry name" value="SWIB_MDM2_domain"/>
</dbReference>
<dbReference type="SMART" id="SM00151">
    <property type="entry name" value="SWIB"/>
    <property type="match status" value="1"/>
</dbReference>
<evidence type="ECO:0000256" key="4">
    <source>
        <dbReference type="SAM" id="MobiDB-lite"/>
    </source>
</evidence>
<evidence type="ECO:0000256" key="2">
    <source>
        <dbReference type="ARBA" id="ARBA00022640"/>
    </source>
</evidence>
<dbReference type="Gene3D" id="3.30.1490.40">
    <property type="match status" value="1"/>
</dbReference>
<evidence type="ECO:0000256" key="3">
    <source>
        <dbReference type="ARBA" id="ARBA00022946"/>
    </source>
</evidence>
<evidence type="ECO:0000313" key="8">
    <source>
        <dbReference type="EMBL" id="URD77454.1"/>
    </source>
</evidence>
<keyword evidence="9" id="KW-1185">Reference proteome</keyword>
<sequence length="1418" mass="157553">MMSHALATALAIPTPKPRGTDRSPLGRLGPSPRPSVRLAAVGTAAAPPAAELERRKLDLLQAVQETQRGLAATADQRSAVEEALVCVEEYDAGSPVNLSELDGTWRLNYTSASDVLVLFEAAVRLPFLQVGQIFQKFECKDRSDGGMVRNVVRWSISPLLEELEGATLVVSAKFSVLSKRNIFLEFEEVAVENIRISEELQALIAPAILPRSYLSLQILQFIRTFRTQVPVSGPERRSPGGLYYLSYLDRDMLLGRAVGGGGVFVFTKAQPITLQWTIGMTSREKWTMHQLRSLHALVTCASPTESRARESKDPRSLFSASPRLPPLIEEEEPKLFRNPRSPSMEPEDRDNHVVNFLCPTDCSSLPPPLQDDNGGDATAVGACIIDEPHLLRSPFASDAAAVEETLPKRKRGRPRKAYVAGGRKPASKRVEEVCFVCYGGGDLLVCDRRYITQLASTGIRPSFIRRVGGNVVGILAAFVKKLPRTSVIPVHTPCAKVALEKLDIFVPTALMEENDIGRLDFDNRNSLEYLFNVYWLTLKGKLSLTLEELGNAKDTWKGSGTSVYNEETSDELYDANDDEEASSDSSPGCDDGSNSSRKKFGGHSRKPTDVEGPADNEKKSLTEDSEWATPELLGLVAHMKNGDKSVMSQFDVQALLLEYIKQNKLRDPHRKSQIVSDTRLYNLFGKARVGHFEMLKLLESHFLIKEASQASTHDNHGGTVDSQSGQTDAEEYNNITGMVSDKRQKTRKRVEREPQFNLEDYAAIDVHNINLIYLRRSLMEDLINDDSFSKKVVGSFVRIRISCAAGQKQDMYRLVQVMGTHVVAEKYKVGKKTIDIAVEILNLDKIEILSIDALSNQEFTEEECKRLRQSIKCGLISRLTVGDVLQKAKVLQEVRIKDVLSTPEERQRRVNEVPEIHVDPNMDPNYESLEEEADTDREDANYFIRSRKIKGKELLSPHKGGSKSNYHAAKDSSTSWLSNRNTQEVGTEDKIEAVVSPGDRKNEASWSDGNVGWVSLETPKEHVHSTKLESSVWNSKQFSNEVPLASNISEDDKVWHYQDPSGRIQGPFSMMQLQKWSSTGYFPQCLRIWLTSQKQENSVLLTDVLLKILKDSQQEPQLTCYSQPANLAGATAHTRHEWNIGWRGNENPALVGLKQNDDHYIGNQSDIIISATGFSVSDAVRYAPQSANYGGPNRELMTHHEGRIGSYPRVWNTSKDMNSWHGQPTSYNSPSPSSSFSRNPCNIPDHQVVANQAGNAERWNRNQDHGSSWSSIRSRPVGPSGQTKKHELDKSTLCICYYILEVLLGDYSSAEFSGLHQLAIVYMVAKGSASVMTATGEGKNPALSVIHFYEVKSVTARCKRKNTGTQVDGGQPLVGEGSNTNLSKVPTMSIRLDVTFGIGLIRFQPLFGLVDPSTTFPA</sequence>
<dbReference type="InterPro" id="IPR004343">
    <property type="entry name" value="Plus-3_dom"/>
</dbReference>
<dbReference type="Gene3D" id="3.90.70.200">
    <property type="entry name" value="Plus-3 domain"/>
    <property type="match status" value="1"/>
</dbReference>
<dbReference type="PANTHER" id="PTHR46695:SF4">
    <property type="entry name" value="ZINC FINGER CCCH DOMAIN-CONTAINING PROTEIN 44"/>
    <property type="match status" value="1"/>
</dbReference>
<dbReference type="Pfam" id="PF02213">
    <property type="entry name" value="GYF"/>
    <property type="match status" value="1"/>
</dbReference>
<feature type="region of interest" description="Disordered" evidence="4">
    <location>
        <begin position="1259"/>
        <end position="1285"/>
    </location>
</feature>
<dbReference type="SUPFAM" id="SSF47592">
    <property type="entry name" value="SWIB/MDM2 domain"/>
    <property type="match status" value="1"/>
</dbReference>
<feature type="compositionally biased region" description="Polar residues" evidence="4">
    <location>
        <begin position="971"/>
        <end position="985"/>
    </location>
</feature>
<feature type="region of interest" description="Disordered" evidence="4">
    <location>
        <begin position="573"/>
        <end position="625"/>
    </location>
</feature>
<dbReference type="CDD" id="cd00072">
    <property type="entry name" value="GYF"/>
    <property type="match status" value="1"/>
</dbReference>
<gene>
    <name evidence="8" type="ORF">MUK42_19712</name>
</gene>
<dbReference type="PROSITE" id="PS51925">
    <property type="entry name" value="SWIB_MDM2"/>
    <property type="match status" value="1"/>
</dbReference>
<dbReference type="CDD" id="cd10567">
    <property type="entry name" value="SWIB-MDM2_like"/>
    <property type="match status" value="1"/>
</dbReference>
<feature type="compositionally biased region" description="Low complexity" evidence="4">
    <location>
        <begin position="583"/>
        <end position="595"/>
    </location>
</feature>
<name>A0A9E7EHH6_9LILI</name>
<feature type="compositionally biased region" description="Basic and acidic residues" evidence="4">
    <location>
        <begin position="306"/>
        <end position="315"/>
    </location>
</feature>
<dbReference type="SMART" id="SM00719">
    <property type="entry name" value="Plus3"/>
    <property type="match status" value="1"/>
</dbReference>
<dbReference type="PROSITE" id="PS50829">
    <property type="entry name" value="GYF"/>
    <property type="match status" value="1"/>
</dbReference>
<feature type="region of interest" description="Disordered" evidence="4">
    <location>
        <begin position="710"/>
        <end position="729"/>
    </location>
</feature>
<dbReference type="InterPro" id="IPR036128">
    <property type="entry name" value="Plus3-like_sf"/>
</dbReference>
<dbReference type="OrthoDB" id="6415790at2759"/>
<dbReference type="Pfam" id="PF02201">
    <property type="entry name" value="SWIB"/>
    <property type="match status" value="1"/>
</dbReference>
<dbReference type="Pfam" id="PF03126">
    <property type="entry name" value="Plus-3"/>
    <property type="match status" value="1"/>
</dbReference>
<feature type="domain" description="Plus3" evidence="6">
    <location>
        <begin position="763"/>
        <end position="896"/>
    </location>
</feature>
<comment type="subcellular location">
    <subcellularLocation>
        <location evidence="1">Plastid</location>
    </subcellularLocation>
</comment>
<feature type="compositionally biased region" description="Low complexity" evidence="4">
    <location>
        <begin position="1226"/>
        <end position="1242"/>
    </location>
</feature>
<dbReference type="GO" id="GO:0009536">
    <property type="term" value="C:plastid"/>
    <property type="evidence" value="ECO:0007669"/>
    <property type="project" value="UniProtKB-SubCell"/>
</dbReference>
<feature type="domain" description="DM2" evidence="7">
    <location>
        <begin position="621"/>
        <end position="704"/>
    </location>
</feature>
<dbReference type="InterPro" id="IPR019835">
    <property type="entry name" value="SWIB_domain"/>
</dbReference>
<organism evidence="8 9">
    <name type="scientific">Musa troglodytarum</name>
    <name type="common">fe'i banana</name>
    <dbReference type="NCBI Taxonomy" id="320322"/>
    <lineage>
        <taxon>Eukaryota</taxon>
        <taxon>Viridiplantae</taxon>
        <taxon>Streptophyta</taxon>
        <taxon>Embryophyta</taxon>
        <taxon>Tracheophyta</taxon>
        <taxon>Spermatophyta</taxon>
        <taxon>Magnoliopsida</taxon>
        <taxon>Liliopsida</taxon>
        <taxon>Zingiberales</taxon>
        <taxon>Musaceae</taxon>
        <taxon>Musa</taxon>
    </lineage>
</organism>
<dbReference type="InterPro" id="IPR035445">
    <property type="entry name" value="GYF-like_dom_sf"/>
</dbReference>
<dbReference type="Gene3D" id="1.10.245.10">
    <property type="entry name" value="SWIB/MDM2 domain"/>
    <property type="match status" value="1"/>
</dbReference>
<proteinExistence type="predicted"/>
<evidence type="ECO:0000259" key="6">
    <source>
        <dbReference type="PROSITE" id="PS51360"/>
    </source>
</evidence>
<evidence type="ECO:0000259" key="7">
    <source>
        <dbReference type="PROSITE" id="PS51925"/>
    </source>
</evidence>
<dbReference type="GO" id="GO:0003677">
    <property type="term" value="F:DNA binding"/>
    <property type="evidence" value="ECO:0007669"/>
    <property type="project" value="InterPro"/>
</dbReference>
<feature type="region of interest" description="Disordered" evidence="4">
    <location>
        <begin position="1221"/>
        <end position="1245"/>
    </location>
</feature>
<evidence type="ECO:0000256" key="1">
    <source>
        <dbReference type="ARBA" id="ARBA00004474"/>
    </source>
</evidence>
<dbReference type="Pfam" id="PF04755">
    <property type="entry name" value="PAP_fibrillin"/>
    <property type="match status" value="1"/>
</dbReference>
<feature type="compositionally biased region" description="Polar residues" evidence="4">
    <location>
        <begin position="720"/>
        <end position="729"/>
    </location>
</feature>
<feature type="compositionally biased region" description="Acidic residues" evidence="4">
    <location>
        <begin position="573"/>
        <end position="582"/>
    </location>
</feature>
<evidence type="ECO:0000259" key="5">
    <source>
        <dbReference type="PROSITE" id="PS50829"/>
    </source>
</evidence>
<feature type="compositionally biased region" description="Basic residues" evidence="4">
    <location>
        <begin position="596"/>
        <end position="605"/>
    </location>
</feature>
<accession>A0A9E7EHH6</accession>